<sequence>MLSFSAVALTALLATASSANAASSTSTAATAATSDTATVGSPVLNHCQTAAFKYTCLATPCMMAMRPSNDSGSSYAIFQGLSEASGSVAWAPYVSAGTNLTAYIYDEGGNPNYSGALIVGEGASTCDENLGYSISDGVTSTVGSTGSATSGSAKAASSTSAGTANATTSAAGSSSTDSGASKMAQGTAALALVGAGVAALLI</sequence>
<proteinExistence type="predicted"/>
<protein>
    <submittedName>
        <fullName evidence="2">Uncharacterized protein</fullName>
    </submittedName>
</protein>
<name>A0A1Y2FEL6_9BASI</name>
<feature type="signal peptide" evidence="1">
    <location>
        <begin position="1"/>
        <end position="21"/>
    </location>
</feature>
<dbReference type="Proteomes" id="UP000193467">
    <property type="component" value="Unassembled WGS sequence"/>
</dbReference>
<dbReference type="InParanoid" id="A0A1Y2FEL6"/>
<gene>
    <name evidence="2" type="ORF">BCR35DRAFT_303800</name>
</gene>
<comment type="caution">
    <text evidence="2">The sequence shown here is derived from an EMBL/GenBank/DDBJ whole genome shotgun (WGS) entry which is preliminary data.</text>
</comment>
<evidence type="ECO:0000256" key="1">
    <source>
        <dbReference type="SAM" id="SignalP"/>
    </source>
</evidence>
<keyword evidence="3" id="KW-1185">Reference proteome</keyword>
<evidence type="ECO:0000313" key="2">
    <source>
        <dbReference type="EMBL" id="ORY82390.1"/>
    </source>
</evidence>
<organism evidence="2 3">
    <name type="scientific">Leucosporidium creatinivorum</name>
    <dbReference type="NCBI Taxonomy" id="106004"/>
    <lineage>
        <taxon>Eukaryota</taxon>
        <taxon>Fungi</taxon>
        <taxon>Dikarya</taxon>
        <taxon>Basidiomycota</taxon>
        <taxon>Pucciniomycotina</taxon>
        <taxon>Microbotryomycetes</taxon>
        <taxon>Leucosporidiales</taxon>
        <taxon>Leucosporidium</taxon>
    </lineage>
</organism>
<dbReference type="EMBL" id="MCGR01000021">
    <property type="protein sequence ID" value="ORY82390.1"/>
    <property type="molecule type" value="Genomic_DNA"/>
</dbReference>
<feature type="chain" id="PRO_5012463417" evidence="1">
    <location>
        <begin position="22"/>
        <end position="202"/>
    </location>
</feature>
<accession>A0A1Y2FEL6</accession>
<keyword evidence="1" id="KW-0732">Signal</keyword>
<evidence type="ECO:0000313" key="3">
    <source>
        <dbReference type="Proteomes" id="UP000193467"/>
    </source>
</evidence>
<dbReference type="OrthoDB" id="3362246at2759"/>
<dbReference type="AlphaFoldDB" id="A0A1Y2FEL6"/>
<reference evidence="2 3" key="1">
    <citation type="submission" date="2016-07" db="EMBL/GenBank/DDBJ databases">
        <title>Pervasive Adenine N6-methylation of Active Genes in Fungi.</title>
        <authorList>
            <consortium name="DOE Joint Genome Institute"/>
            <person name="Mondo S.J."/>
            <person name="Dannebaum R.O."/>
            <person name="Kuo R.C."/>
            <person name="Labutti K."/>
            <person name="Haridas S."/>
            <person name="Kuo A."/>
            <person name="Salamov A."/>
            <person name="Ahrendt S.R."/>
            <person name="Lipzen A."/>
            <person name="Sullivan W."/>
            <person name="Andreopoulos W.B."/>
            <person name="Clum A."/>
            <person name="Lindquist E."/>
            <person name="Daum C."/>
            <person name="Ramamoorthy G.K."/>
            <person name="Gryganskyi A."/>
            <person name="Culley D."/>
            <person name="Magnuson J.K."/>
            <person name="James T.Y."/>
            <person name="O'Malley M.A."/>
            <person name="Stajich J.E."/>
            <person name="Spatafora J.W."/>
            <person name="Visel A."/>
            <person name="Grigoriev I.V."/>
        </authorList>
    </citation>
    <scope>NUCLEOTIDE SEQUENCE [LARGE SCALE GENOMIC DNA]</scope>
    <source>
        <strain evidence="2 3">62-1032</strain>
    </source>
</reference>